<evidence type="ECO:0000256" key="2">
    <source>
        <dbReference type="SAM" id="Phobius"/>
    </source>
</evidence>
<reference evidence="3 4" key="1">
    <citation type="journal article" date="2012" name="J. Bacteriol.">
        <title>De Novo Genome Project of Cupriavidus basilensis OR16.</title>
        <authorList>
            <person name="Cserhati M."/>
            <person name="Kriszt B."/>
            <person name="Szoboszlay S."/>
            <person name="Toth A."/>
            <person name="Szabo I."/>
            <person name="Tancsics A."/>
            <person name="Nagy I."/>
            <person name="Horvath B."/>
            <person name="Nagy I."/>
            <person name="Kukolya J."/>
        </authorList>
    </citation>
    <scope>NUCLEOTIDE SEQUENCE [LARGE SCALE GENOMIC DNA]</scope>
    <source>
        <strain evidence="3 4">OR16</strain>
    </source>
</reference>
<dbReference type="EMBL" id="AHJE01000015">
    <property type="protein sequence ID" value="EHP43918.1"/>
    <property type="molecule type" value="Genomic_DNA"/>
</dbReference>
<keyword evidence="3" id="KW-0418">Kinase</keyword>
<keyword evidence="2" id="KW-1133">Transmembrane helix</keyword>
<keyword evidence="3" id="KW-0808">Transferase</keyword>
<accession>H1S0Q9</accession>
<evidence type="ECO:0000313" key="3">
    <source>
        <dbReference type="EMBL" id="EHP43918.1"/>
    </source>
</evidence>
<protein>
    <submittedName>
        <fullName evidence="3">PAS/PAC sensor hybrid histidine kinase</fullName>
    </submittedName>
</protein>
<gene>
    <name evidence="3" type="ORF">OR16_06004</name>
</gene>
<dbReference type="PATRIC" id="fig|1127483.3.peg.1199"/>
<dbReference type="GO" id="GO:0016301">
    <property type="term" value="F:kinase activity"/>
    <property type="evidence" value="ECO:0007669"/>
    <property type="project" value="UniProtKB-KW"/>
</dbReference>
<keyword evidence="2" id="KW-0472">Membrane</keyword>
<evidence type="ECO:0000313" key="4">
    <source>
        <dbReference type="Proteomes" id="UP000005808"/>
    </source>
</evidence>
<organism evidence="3 4">
    <name type="scientific">Cupriavidus basilensis OR16</name>
    <dbReference type="NCBI Taxonomy" id="1127483"/>
    <lineage>
        <taxon>Bacteria</taxon>
        <taxon>Pseudomonadati</taxon>
        <taxon>Pseudomonadota</taxon>
        <taxon>Betaproteobacteria</taxon>
        <taxon>Burkholderiales</taxon>
        <taxon>Burkholderiaceae</taxon>
        <taxon>Cupriavidus</taxon>
    </lineage>
</organism>
<dbReference type="RefSeq" id="WP_006156977.1">
    <property type="nucleotide sequence ID" value="NZ_AHJE01000015.1"/>
</dbReference>
<name>H1S0Q9_9BURK</name>
<dbReference type="Proteomes" id="UP000005808">
    <property type="component" value="Unassembled WGS sequence"/>
</dbReference>
<comment type="caution">
    <text evidence="3">The sequence shown here is derived from an EMBL/GenBank/DDBJ whole genome shotgun (WGS) entry which is preliminary data.</text>
</comment>
<proteinExistence type="predicted"/>
<feature type="region of interest" description="Disordered" evidence="1">
    <location>
        <begin position="424"/>
        <end position="444"/>
    </location>
</feature>
<keyword evidence="2" id="KW-0812">Transmembrane</keyword>
<dbReference type="OrthoDB" id="9796305at2"/>
<feature type="transmembrane region" description="Helical" evidence="2">
    <location>
        <begin position="349"/>
        <end position="368"/>
    </location>
</feature>
<dbReference type="AlphaFoldDB" id="H1S0Q9"/>
<sequence>MMSQSAYASKFLAAWRTRAATRAGVRRYTYPMLLVVTVCLLAGGAAQLVYENDRANLGARVESMLATNARLLGLWSGEQQRRAERIAHLPEALSLARPLLLAPGQPLPDGEAVARFERWATPVLQSNGYLGYVLATPELKVVASELPGRIGHALLPEPSQAARRALQEGSAASPPYPAPKPTRDPWGMLVDLPFQVVCVRLLDAGRAIGVLCLRLDPGAVMLPIIAAGQFGRTGELYAIDAQGRLVSPSRFGPELEAKGRLAPGAASMLNVFARVPGQTGQNGGKDGPLTLVAERLLRDHASVLAYDYTDYRGLPAAGAGIWVPGLEMGLIVEQDMGEAFAPYLFTRNVLAALTAIILLLIGTATWIARRDGRRLAESQERMRAMLEHSPASCRSRTAITSCWHSTRPCRRCWARARGRCSAAPAGFSATGRTPPGRAGRWRRA</sequence>
<evidence type="ECO:0000256" key="1">
    <source>
        <dbReference type="SAM" id="MobiDB-lite"/>
    </source>
</evidence>